<feature type="region of interest" description="Disordered" evidence="1">
    <location>
        <begin position="1"/>
        <end position="71"/>
    </location>
</feature>
<dbReference type="RefSeq" id="XP_051363063.1">
    <property type="nucleotide sequence ID" value="XM_051505625.1"/>
</dbReference>
<feature type="compositionally biased region" description="Basic and acidic residues" evidence="1">
    <location>
        <begin position="1"/>
        <end position="20"/>
    </location>
</feature>
<protein>
    <submittedName>
        <fullName evidence="2">Uncharacterized protein</fullName>
    </submittedName>
</protein>
<proteinExistence type="predicted"/>
<feature type="compositionally biased region" description="Polar residues" evidence="1">
    <location>
        <begin position="42"/>
        <end position="68"/>
    </location>
</feature>
<evidence type="ECO:0000313" key="3">
    <source>
        <dbReference type="Proteomes" id="UP001055219"/>
    </source>
</evidence>
<dbReference type="OrthoDB" id="4356994at2759"/>
<dbReference type="Proteomes" id="UP001055219">
    <property type="component" value="Unassembled WGS sequence"/>
</dbReference>
<reference evidence="2" key="1">
    <citation type="journal article" date="2021" name="J Fungi (Basel)">
        <title>Genomic and Metabolomic Analyses of the Marine Fungus Emericellopsis cladophorae: Insights into Saltwater Adaptability Mechanisms and Its Biosynthetic Potential.</title>
        <authorList>
            <person name="Goncalves M.F.M."/>
            <person name="Hilario S."/>
            <person name="Van de Peer Y."/>
            <person name="Esteves A.C."/>
            <person name="Alves A."/>
        </authorList>
    </citation>
    <scope>NUCLEOTIDE SEQUENCE</scope>
    <source>
        <strain evidence="2">MUM 19.33</strain>
    </source>
</reference>
<dbReference type="GeneID" id="75828956"/>
<sequence length="315" mass="34474">MPSPHTRKDIPDDASPDKLDSPQAKACPTGTTWPMLEPAAGSPNSPQSALPNTAGISPQPDTSLNTTVAIPDLTGTPEQIWRIEDYMAQTTSGQSRDTSGSHQYQIDRSPSHNVSPASRAITGSEAAFFGADTAQGTRPVVDHSSPFCCLCLTSPLEAWEGLVIDISSKEAMTDDFVQCQTTAMASCEALVHCHGCSWRSQNVMLLINMCAKLLESLKMQDGEFSAHLRPRERMVGNDTDSEEDGDHMPRRLWKARMRRLGRLIAEVGDLLEGEQWTAHSCLLQNVQVGFTGVMFGWHWHSPSAHYVTLTCPPRT</sequence>
<keyword evidence="3" id="KW-1185">Reference proteome</keyword>
<dbReference type="AlphaFoldDB" id="A0A9Q0BDS9"/>
<organism evidence="2 3">
    <name type="scientific">Emericellopsis cladophorae</name>
    <dbReference type="NCBI Taxonomy" id="2686198"/>
    <lineage>
        <taxon>Eukaryota</taxon>
        <taxon>Fungi</taxon>
        <taxon>Dikarya</taxon>
        <taxon>Ascomycota</taxon>
        <taxon>Pezizomycotina</taxon>
        <taxon>Sordariomycetes</taxon>
        <taxon>Hypocreomycetidae</taxon>
        <taxon>Hypocreales</taxon>
        <taxon>Bionectriaceae</taxon>
        <taxon>Emericellopsis</taxon>
    </lineage>
</organism>
<evidence type="ECO:0000313" key="2">
    <source>
        <dbReference type="EMBL" id="KAI6782207.1"/>
    </source>
</evidence>
<comment type="caution">
    <text evidence="2">The sequence shown here is derived from an EMBL/GenBank/DDBJ whole genome shotgun (WGS) entry which is preliminary data.</text>
</comment>
<gene>
    <name evidence="2" type="ORF">J7T54_002444</name>
</gene>
<evidence type="ECO:0000256" key="1">
    <source>
        <dbReference type="SAM" id="MobiDB-lite"/>
    </source>
</evidence>
<dbReference type="EMBL" id="JAGIXG020000015">
    <property type="protein sequence ID" value="KAI6782207.1"/>
    <property type="molecule type" value="Genomic_DNA"/>
</dbReference>
<accession>A0A9Q0BDS9</accession>
<reference evidence="2" key="2">
    <citation type="submission" date="2022-07" db="EMBL/GenBank/DDBJ databases">
        <authorList>
            <person name="Goncalves M.F.M."/>
            <person name="Hilario S."/>
            <person name="Van De Peer Y."/>
            <person name="Esteves A.C."/>
            <person name="Alves A."/>
        </authorList>
    </citation>
    <scope>NUCLEOTIDE SEQUENCE</scope>
    <source>
        <strain evidence="2">MUM 19.33</strain>
    </source>
</reference>
<name>A0A9Q0BDS9_9HYPO</name>
<feature type="region of interest" description="Disordered" evidence="1">
    <location>
        <begin position="89"/>
        <end position="117"/>
    </location>
</feature>
<feature type="compositionally biased region" description="Polar residues" evidence="1">
    <location>
        <begin position="89"/>
        <end position="116"/>
    </location>
</feature>